<dbReference type="InterPro" id="IPR001296">
    <property type="entry name" value="Glyco_trans_1"/>
</dbReference>
<evidence type="ECO:0000259" key="4">
    <source>
        <dbReference type="Pfam" id="PF13439"/>
    </source>
</evidence>
<keyword evidence="1" id="KW-0328">Glycosyltransferase</keyword>
<protein>
    <submittedName>
        <fullName evidence="5">Glycosyltransferase, family 1</fullName>
    </submittedName>
</protein>
<dbReference type="AlphaFoldDB" id="C5A2K2"/>
<accession>C5A2K2</accession>
<dbReference type="SUPFAM" id="SSF53756">
    <property type="entry name" value="UDP-Glycosyltransferase/glycogen phosphorylase"/>
    <property type="match status" value="1"/>
</dbReference>
<dbReference type="PANTHER" id="PTHR12526:SF629">
    <property type="entry name" value="TEICHURONIC ACID BIOSYNTHESIS GLYCOSYLTRANSFERASE TUAH-RELATED"/>
    <property type="match status" value="1"/>
</dbReference>
<gene>
    <name evidence="5" type="ordered locus">TGAM_0002</name>
</gene>
<dbReference type="HOGENOM" id="CLU_009583_36_1_2"/>
<dbReference type="Pfam" id="PF13439">
    <property type="entry name" value="Glyco_transf_4"/>
    <property type="match status" value="1"/>
</dbReference>
<evidence type="ECO:0000256" key="1">
    <source>
        <dbReference type="ARBA" id="ARBA00022676"/>
    </source>
</evidence>
<dbReference type="eggNOG" id="arCOG01410">
    <property type="taxonomic scope" value="Archaea"/>
</dbReference>
<dbReference type="Gene3D" id="3.40.50.2000">
    <property type="entry name" value="Glycogen Phosphorylase B"/>
    <property type="match status" value="2"/>
</dbReference>
<dbReference type="STRING" id="593117.TGAM_0002"/>
<dbReference type="PATRIC" id="fig|593117.10.peg.3"/>
<keyword evidence="2 5" id="KW-0808">Transferase</keyword>
<evidence type="ECO:0000313" key="5">
    <source>
        <dbReference type="EMBL" id="ACS32504.1"/>
    </source>
</evidence>
<dbReference type="CAZy" id="GT4">
    <property type="family name" value="Glycosyltransferase Family 4"/>
</dbReference>
<dbReference type="Pfam" id="PF00534">
    <property type="entry name" value="Glycos_transf_1"/>
    <property type="match status" value="1"/>
</dbReference>
<feature type="domain" description="Glycosyltransferase subfamily 4-like N-terminal" evidence="4">
    <location>
        <begin position="22"/>
        <end position="176"/>
    </location>
</feature>
<evidence type="ECO:0000256" key="2">
    <source>
        <dbReference type="ARBA" id="ARBA00022679"/>
    </source>
</evidence>
<keyword evidence="6" id="KW-1185">Reference proteome</keyword>
<evidence type="ECO:0000259" key="3">
    <source>
        <dbReference type="Pfam" id="PF00534"/>
    </source>
</evidence>
<dbReference type="Proteomes" id="UP000001488">
    <property type="component" value="Chromosome"/>
</dbReference>
<sequence>MKVCMITTVHKPLDGRIFYKEARSLSKIYDVLVIAANREAGERQVESVKIVTIKRPRLRKLFHFITIWRIFKKGLELDCNIYHCHEPDSLIICLLIKFIKRNNVKVIYDVHEHWPSEIRYGWLRVKNNKILTTIIEKLIWNIEHKAVNFADHIIVVNNHLAREFHMLSFKVSVIPNVPLITILKRSYSGDINKKDADLILMASKVANHYGINEILRSLYKLKKVYPKIKLKIIGDIKIDIKTTLDRFNMTDNVILKGFLPLENMYYEIEKGKIGLNIVKPEFYNIYIGLSTKLFDYMACKLPVVASNLPEIKLIIKQTKGGILVDPENINEITKAIKYLIENPKDAKKMGIRNRKVIEKNINWKRSEKKLIRIYKLLEEGK</sequence>
<dbReference type="PaxDb" id="593117-TGAM_0002"/>
<organism evidence="5 6">
    <name type="scientific">Thermococcus gammatolerans (strain DSM 15229 / JCM 11827 / EJ3)</name>
    <dbReference type="NCBI Taxonomy" id="593117"/>
    <lineage>
        <taxon>Archaea</taxon>
        <taxon>Methanobacteriati</taxon>
        <taxon>Methanobacteriota</taxon>
        <taxon>Thermococci</taxon>
        <taxon>Thermococcales</taxon>
        <taxon>Thermococcaceae</taxon>
        <taxon>Thermococcus</taxon>
    </lineage>
</organism>
<reference evidence="5 6" key="1">
    <citation type="journal article" date="2007" name="Genome Biol.">
        <title>Genome analysis and genome-wide proteomics of Thermococcus gammatolerans, the most radioresistant organism known amongst the Archaea.</title>
        <authorList>
            <person name="Zivanovic Y."/>
            <person name="Armengaud J."/>
            <person name="Lagorce A."/>
            <person name="Leplat C."/>
            <person name="Guerin P."/>
            <person name="Dutertre M."/>
            <person name="Anthouard V."/>
            <person name="Forterre P."/>
            <person name="Wincker P."/>
            <person name="Confalonieri F."/>
        </authorList>
    </citation>
    <scope>NUCLEOTIDE SEQUENCE [LARGE SCALE GENOMIC DNA]</scope>
    <source>
        <strain evidence="6">DSM 15229 / JCM 11827 / EJ3</strain>
    </source>
</reference>
<dbReference type="SMR" id="C5A2K2"/>
<dbReference type="InterPro" id="IPR028098">
    <property type="entry name" value="Glyco_trans_4-like_N"/>
</dbReference>
<dbReference type="PANTHER" id="PTHR12526">
    <property type="entry name" value="GLYCOSYLTRANSFERASE"/>
    <property type="match status" value="1"/>
</dbReference>
<feature type="domain" description="Glycosyl transferase family 1" evidence="3">
    <location>
        <begin position="193"/>
        <end position="355"/>
    </location>
</feature>
<dbReference type="KEGG" id="tga:TGAM_0002"/>
<proteinExistence type="predicted"/>
<name>C5A2K2_THEGJ</name>
<evidence type="ECO:0000313" key="6">
    <source>
        <dbReference type="Proteomes" id="UP000001488"/>
    </source>
</evidence>
<dbReference type="EMBL" id="CP001398">
    <property type="protein sequence ID" value="ACS32504.1"/>
    <property type="molecule type" value="Genomic_DNA"/>
</dbReference>
<dbReference type="GO" id="GO:0016757">
    <property type="term" value="F:glycosyltransferase activity"/>
    <property type="evidence" value="ECO:0007669"/>
    <property type="project" value="UniProtKB-KW"/>
</dbReference>